<dbReference type="InParanoid" id="A0A369JPE4"/>
<dbReference type="PANTHER" id="PTHR14187:SF5">
    <property type="entry name" value="HEAT SHOCK 70 KDA PROTEIN 12A"/>
    <property type="match status" value="1"/>
</dbReference>
<comment type="caution">
    <text evidence="1">The sequence shown here is derived from an EMBL/GenBank/DDBJ whole genome shotgun (WGS) entry which is preliminary data.</text>
</comment>
<organism evidence="1 2">
    <name type="scientific">Hypsizygus marmoreus</name>
    <name type="common">White beech mushroom</name>
    <name type="synonym">Agaricus marmoreus</name>
    <dbReference type="NCBI Taxonomy" id="39966"/>
    <lineage>
        <taxon>Eukaryota</taxon>
        <taxon>Fungi</taxon>
        <taxon>Dikarya</taxon>
        <taxon>Basidiomycota</taxon>
        <taxon>Agaricomycotina</taxon>
        <taxon>Agaricomycetes</taxon>
        <taxon>Agaricomycetidae</taxon>
        <taxon>Agaricales</taxon>
        <taxon>Tricholomatineae</taxon>
        <taxon>Lyophyllaceae</taxon>
        <taxon>Hypsizygus</taxon>
    </lineage>
</organism>
<dbReference type="OrthoDB" id="2963168at2759"/>
<keyword evidence="2" id="KW-1185">Reference proteome</keyword>
<dbReference type="CDD" id="cd10170">
    <property type="entry name" value="ASKHA_NBD_HSP70"/>
    <property type="match status" value="1"/>
</dbReference>
<dbReference type="EMBL" id="LUEZ02000058">
    <property type="protein sequence ID" value="RDB20646.1"/>
    <property type="molecule type" value="Genomic_DNA"/>
</dbReference>
<evidence type="ECO:0000313" key="1">
    <source>
        <dbReference type="EMBL" id="RDB20646.1"/>
    </source>
</evidence>
<sequence length="622" mass="68679">MERNRGCPLFLLAMPPTRPPYTGSSRKLVLAFDVGTTFSGISYSILDPGQVPEIKGVTRFPAQEKVGGDSKIPTIIYYDQDGKVRAVGAEATQESIKETIEDEGWTKAEWFKLHMRPKAIAGSSSLYKLPPLPRNKSVVDLFADFMRYLYGCAKTYIQETHANGPQLWLSVEPTIEFVLTHPNGWEGAQQQQMRKAAILAGLIPDNVAGHARVHLVTEGEASLHFCIQSGLTTDALKSGGGVLIVDAGGGTIDLSAYGQTSASNDSSFEEIASPECHLQGSAFVTSRAQQFLEDLLRDSKFFGDVETMKEHFDKSSKLTFEKIENPLFIKFGGVRDRDPKLNIRGGQLKLSGTDVATFFQPSVACIIEAVKKQCAAAQKPISVVDSNTVQSVFLVGGFSASEWLFSQLKISLEQLGKTICRPDSHVNKAVADGAASFYLDHSVAIRVSKLVYGTGCCTLFDPKDSEHRSRLSSVRTWADGYKRVSGAFSVILRKNVQVSETQEFRASFSRPVKDRLDLDEVFTSIECYRGTDVLPRWKDIDTDMYSTLCFISADTSNLSKTLSPRFARENGTLHTYFKIDFDIILLFGLTELKAQIGWIEDGVEKRSPARIVYDSDIARADT</sequence>
<dbReference type="Gene3D" id="3.30.420.40">
    <property type="match status" value="1"/>
</dbReference>
<proteinExistence type="predicted"/>
<dbReference type="Proteomes" id="UP000076154">
    <property type="component" value="Unassembled WGS sequence"/>
</dbReference>
<protein>
    <submittedName>
        <fullName evidence="1">Heat shock protein 12A</fullName>
    </submittedName>
</protein>
<dbReference type="PANTHER" id="PTHR14187">
    <property type="entry name" value="ALPHA KINASE/ELONGATION FACTOR 2 KINASE"/>
    <property type="match status" value="1"/>
</dbReference>
<dbReference type="InterPro" id="IPR043129">
    <property type="entry name" value="ATPase_NBD"/>
</dbReference>
<gene>
    <name evidence="1" type="primary">Hspa12a_1</name>
    <name evidence="1" type="ORF">Hypma_012285</name>
</gene>
<reference evidence="1" key="1">
    <citation type="submission" date="2018-04" db="EMBL/GenBank/DDBJ databases">
        <title>Whole genome sequencing of Hypsizygus marmoreus.</title>
        <authorList>
            <person name="Choi I.-G."/>
            <person name="Min B."/>
            <person name="Kim J.-G."/>
            <person name="Kim S."/>
            <person name="Oh Y.-L."/>
            <person name="Kong W.-S."/>
            <person name="Park H."/>
            <person name="Jeong J."/>
            <person name="Song E.-S."/>
        </authorList>
    </citation>
    <scope>NUCLEOTIDE SEQUENCE [LARGE SCALE GENOMIC DNA]</scope>
    <source>
        <strain evidence="1">51987-8</strain>
    </source>
</reference>
<evidence type="ECO:0000313" key="2">
    <source>
        <dbReference type="Proteomes" id="UP000076154"/>
    </source>
</evidence>
<name>A0A369JPE4_HYPMA</name>
<dbReference type="STRING" id="39966.A0A369JPE4"/>
<dbReference type="AlphaFoldDB" id="A0A369JPE4"/>
<dbReference type="SUPFAM" id="SSF53067">
    <property type="entry name" value="Actin-like ATPase domain"/>
    <property type="match status" value="2"/>
</dbReference>
<keyword evidence="1" id="KW-0346">Stress response</keyword>
<accession>A0A369JPE4</accession>